<evidence type="ECO:0000256" key="1">
    <source>
        <dbReference type="ARBA" id="ARBA00004496"/>
    </source>
</evidence>
<proteinExistence type="inferred from homology"/>
<evidence type="ECO:0000256" key="11">
    <source>
        <dbReference type="ARBA" id="ARBA00033158"/>
    </source>
</evidence>
<sequence>MNDSSSLVIHLLGKEYRVACPVGEQDNLLRAARYLDTQMREVKQANVIGLERIAIMAALNISHELLEARSKASSDETGSARMQALIDRLEGELRALEDLAPQNRSSVKP</sequence>
<evidence type="ECO:0000256" key="8">
    <source>
        <dbReference type="ARBA" id="ARBA00023306"/>
    </source>
</evidence>
<dbReference type="PANTHER" id="PTHR34981:SF1">
    <property type="entry name" value="CELL DIVISION PROTEIN ZAPA"/>
    <property type="match status" value="1"/>
</dbReference>
<comment type="subcellular location">
    <subcellularLocation>
        <location evidence="1">Cytoplasm</location>
    </subcellularLocation>
</comment>
<keyword evidence="7" id="KW-0717">Septation</keyword>
<protein>
    <recommendedName>
        <fullName evidence="3">Cell division protein ZapA</fullName>
    </recommendedName>
    <alternativeName>
        <fullName evidence="11">Z ring-associated protein ZapA</fullName>
    </alternativeName>
</protein>
<keyword evidence="6" id="KW-0175">Coiled coil</keyword>
<dbReference type="Gene3D" id="1.20.5.50">
    <property type="match status" value="1"/>
</dbReference>
<evidence type="ECO:0000256" key="4">
    <source>
        <dbReference type="ARBA" id="ARBA00022490"/>
    </source>
</evidence>
<evidence type="ECO:0000256" key="10">
    <source>
        <dbReference type="ARBA" id="ARBA00026068"/>
    </source>
</evidence>
<evidence type="ECO:0000256" key="7">
    <source>
        <dbReference type="ARBA" id="ARBA00023210"/>
    </source>
</evidence>
<dbReference type="KEGG" id="axe:P40_01345"/>
<keyword evidence="8" id="KW-0131">Cell cycle</keyword>
<dbReference type="InterPro" id="IPR036192">
    <property type="entry name" value="Cell_div_ZapA-like_sf"/>
</dbReference>
<comment type="function">
    <text evidence="9">Activator of cell division through the inhibition of FtsZ GTPase activity, therefore promoting FtsZ assembly into bundles of protofilaments necessary for the formation of the division Z ring. It is recruited early at mid-cell but it is not essential for cell division.</text>
</comment>
<dbReference type="GO" id="GO:0000921">
    <property type="term" value="P:septin ring assembly"/>
    <property type="evidence" value="ECO:0007669"/>
    <property type="project" value="TreeGrafter"/>
</dbReference>
<keyword evidence="5 12" id="KW-0132">Cell division</keyword>
<dbReference type="Proteomes" id="UP001107961">
    <property type="component" value="Unassembled WGS sequence"/>
</dbReference>
<dbReference type="InterPro" id="IPR042233">
    <property type="entry name" value="Cell_div_ZapA_N"/>
</dbReference>
<keyword evidence="13" id="KW-1185">Reference proteome</keyword>
<evidence type="ECO:0000256" key="2">
    <source>
        <dbReference type="ARBA" id="ARBA00010074"/>
    </source>
</evidence>
<dbReference type="SUPFAM" id="SSF102829">
    <property type="entry name" value="Cell division protein ZapA-like"/>
    <property type="match status" value="1"/>
</dbReference>
<evidence type="ECO:0000256" key="6">
    <source>
        <dbReference type="ARBA" id="ARBA00023054"/>
    </source>
</evidence>
<evidence type="ECO:0000256" key="3">
    <source>
        <dbReference type="ARBA" id="ARBA00015195"/>
    </source>
</evidence>
<dbReference type="GO" id="GO:0030428">
    <property type="term" value="C:cell septum"/>
    <property type="evidence" value="ECO:0007669"/>
    <property type="project" value="TreeGrafter"/>
</dbReference>
<dbReference type="GO" id="GO:0043093">
    <property type="term" value="P:FtsZ-dependent cytokinesis"/>
    <property type="evidence" value="ECO:0007669"/>
    <property type="project" value="TreeGrafter"/>
</dbReference>
<accession>A0A9Q3W5E1</accession>
<dbReference type="Pfam" id="PF05164">
    <property type="entry name" value="ZapA"/>
    <property type="match status" value="1"/>
</dbReference>
<dbReference type="GO" id="GO:0032153">
    <property type="term" value="C:cell division site"/>
    <property type="evidence" value="ECO:0007669"/>
    <property type="project" value="TreeGrafter"/>
</dbReference>
<comment type="similarity">
    <text evidence="2">Belongs to the ZapA family. Type 1 subfamily.</text>
</comment>
<gene>
    <name evidence="12" type="ORF">LZG35_07030</name>
</gene>
<name>A0A9Q3W5E1_9GAMM</name>
<dbReference type="Gene3D" id="3.30.160.880">
    <property type="entry name" value="Cell division protein ZapA protomer, N-terminal domain"/>
    <property type="match status" value="1"/>
</dbReference>
<evidence type="ECO:0000256" key="5">
    <source>
        <dbReference type="ARBA" id="ARBA00022618"/>
    </source>
</evidence>
<comment type="caution">
    <text evidence="12">The sequence shown here is derived from an EMBL/GenBank/DDBJ whole genome shotgun (WGS) entry which is preliminary data.</text>
</comment>
<dbReference type="GO" id="GO:0000917">
    <property type="term" value="P:division septum assembly"/>
    <property type="evidence" value="ECO:0007669"/>
    <property type="project" value="UniProtKB-KW"/>
</dbReference>
<dbReference type="EMBL" id="JAJVKT010000006">
    <property type="protein sequence ID" value="MCE7508388.1"/>
    <property type="molecule type" value="Genomic_DNA"/>
</dbReference>
<reference evidence="12" key="1">
    <citation type="submission" date="2022-01" db="EMBL/GenBank/DDBJ databases">
        <authorList>
            <person name="Karlyshev A.V."/>
            <person name="Jaspars M."/>
        </authorList>
    </citation>
    <scope>NUCLEOTIDE SEQUENCE</scope>
    <source>
        <strain evidence="12">AGSA3-2</strain>
    </source>
</reference>
<evidence type="ECO:0000313" key="13">
    <source>
        <dbReference type="Proteomes" id="UP001107961"/>
    </source>
</evidence>
<dbReference type="InterPro" id="IPR007838">
    <property type="entry name" value="Cell_div_ZapA-like"/>
</dbReference>
<dbReference type="GO" id="GO:0005829">
    <property type="term" value="C:cytosol"/>
    <property type="evidence" value="ECO:0007669"/>
    <property type="project" value="TreeGrafter"/>
</dbReference>
<dbReference type="AlphaFoldDB" id="A0A9Q3W5E1"/>
<dbReference type="PANTHER" id="PTHR34981">
    <property type="entry name" value="CELL DIVISION PROTEIN ZAPA"/>
    <property type="match status" value="1"/>
</dbReference>
<dbReference type="RefSeq" id="WP_014992650.1">
    <property type="nucleotide sequence ID" value="NZ_CBDDTQ010000003.1"/>
</dbReference>
<evidence type="ECO:0000313" key="12">
    <source>
        <dbReference type="EMBL" id="MCE7508388.1"/>
    </source>
</evidence>
<keyword evidence="4" id="KW-0963">Cytoplasm</keyword>
<evidence type="ECO:0000256" key="9">
    <source>
        <dbReference type="ARBA" id="ARBA00024910"/>
    </source>
</evidence>
<comment type="subunit">
    <text evidence="10">Homodimer. Interacts with FtsZ.</text>
</comment>
<organism evidence="12 13">
    <name type="scientific">Alloalcanivorax xenomutans</name>
    <dbReference type="NCBI Taxonomy" id="1094342"/>
    <lineage>
        <taxon>Bacteria</taxon>
        <taxon>Pseudomonadati</taxon>
        <taxon>Pseudomonadota</taxon>
        <taxon>Gammaproteobacteria</taxon>
        <taxon>Oceanospirillales</taxon>
        <taxon>Alcanivoracaceae</taxon>
        <taxon>Alloalcanivorax</taxon>
    </lineage>
</organism>